<evidence type="ECO:0000313" key="2">
    <source>
        <dbReference type="Proteomes" id="UP001652600"/>
    </source>
</evidence>
<dbReference type="Proteomes" id="UP001652600">
    <property type="component" value="Chromosome 3"/>
</dbReference>
<name>A0A1S3BC34_CUCME</name>
<dbReference type="RefSeq" id="XP_008444812.1">
    <property type="nucleotide sequence ID" value="XM_008446590.3"/>
</dbReference>
<dbReference type="SMR" id="A0A1S3BC34"/>
<dbReference type="PANTHER" id="PTHR37614:SF2">
    <property type="entry name" value="OS02G0121400 PROTEIN"/>
    <property type="match status" value="1"/>
</dbReference>
<dbReference type="InParanoid" id="A0A1S3BC34"/>
<dbReference type="GeneID" id="103488048"/>
<accession>A0A1S3BC34</accession>
<evidence type="ECO:0000256" key="1">
    <source>
        <dbReference type="SAM" id="MobiDB-lite"/>
    </source>
</evidence>
<evidence type="ECO:0000313" key="3">
    <source>
        <dbReference type="RefSeq" id="XP_008444812.1"/>
    </source>
</evidence>
<protein>
    <submittedName>
        <fullName evidence="3">Uncharacterized protein LOC103488048</fullName>
    </submittedName>
</protein>
<dbReference type="eggNOG" id="ENOG502S5B6">
    <property type="taxonomic scope" value="Eukaryota"/>
</dbReference>
<dbReference type="KEGG" id="cmo:103488048"/>
<sequence>MASTHKCSISFNSDEFTPKEHFVADILEELTLLIQKSEFSLGLPPSWPVRRKRSAVVSPPDCSSVVAQPPPPPSSSERAKESSPTTPLSFNLLRSESDENIANVKVSKRKAPLDKKFQYLETIDKLTHQNQALVKDVEAMKQHFVHLKTINSELKAKKQEVPMILGGSTNQSEIPEIGTSSSGTKSSHSNVENNLHECQPSMKNQTAPVAEQSNHNQNHQIPTGEIPLLDPMGIPDLNLTIEQNVQMNYTKYMAAKARQNRIRIWKNKKNNNSNGPAN</sequence>
<keyword evidence="2" id="KW-1185">Reference proteome</keyword>
<dbReference type="PANTHER" id="PTHR37614">
    <property type="entry name" value="OS02G0121400 PROTEIN"/>
    <property type="match status" value="1"/>
</dbReference>
<feature type="region of interest" description="Disordered" evidence="1">
    <location>
        <begin position="168"/>
        <end position="192"/>
    </location>
</feature>
<feature type="compositionally biased region" description="Low complexity" evidence="1">
    <location>
        <begin position="178"/>
        <end position="189"/>
    </location>
</feature>
<dbReference type="AlphaFoldDB" id="A0A1S3BC34"/>
<organism evidence="2 3">
    <name type="scientific">Cucumis melo</name>
    <name type="common">Muskmelon</name>
    <dbReference type="NCBI Taxonomy" id="3656"/>
    <lineage>
        <taxon>Eukaryota</taxon>
        <taxon>Viridiplantae</taxon>
        <taxon>Streptophyta</taxon>
        <taxon>Embryophyta</taxon>
        <taxon>Tracheophyta</taxon>
        <taxon>Spermatophyta</taxon>
        <taxon>Magnoliopsida</taxon>
        <taxon>eudicotyledons</taxon>
        <taxon>Gunneridae</taxon>
        <taxon>Pentapetalae</taxon>
        <taxon>rosids</taxon>
        <taxon>fabids</taxon>
        <taxon>Cucurbitales</taxon>
        <taxon>Cucurbitaceae</taxon>
        <taxon>Benincaseae</taxon>
        <taxon>Cucumis</taxon>
    </lineage>
</organism>
<dbReference type="OrthoDB" id="1721092at2759"/>
<reference evidence="3" key="1">
    <citation type="submission" date="2025-08" db="UniProtKB">
        <authorList>
            <consortium name="RefSeq"/>
        </authorList>
    </citation>
    <scope>IDENTIFICATION</scope>
    <source>
        <tissue evidence="3">Stem</tissue>
    </source>
</reference>
<gene>
    <name evidence="3" type="primary">LOC103488048</name>
</gene>
<proteinExistence type="predicted"/>
<feature type="region of interest" description="Disordered" evidence="1">
    <location>
        <begin position="52"/>
        <end position="90"/>
    </location>
</feature>